<proteinExistence type="predicted"/>
<dbReference type="Gene3D" id="3.30.160.250">
    <property type="match status" value="1"/>
</dbReference>
<evidence type="ECO:0000313" key="3">
    <source>
        <dbReference type="Proteomes" id="UP000006178"/>
    </source>
</evidence>
<reference evidence="2 3" key="1">
    <citation type="journal article" date="2014" name="Appl. Environ. Microbiol.">
        <title>Profile of Secreted Hydrolases, Associated Proteins, and SlpA in Thermoanaerobacterium saccharolyticum during the Degradation of Hemicellulose.</title>
        <authorList>
            <person name="Currie D.H."/>
            <person name="Guss A.M."/>
            <person name="Herring C.D."/>
            <person name="Giannone R.J."/>
            <person name="Johnson C.M."/>
            <person name="Lankford P.K."/>
            <person name="Brown S.D."/>
            <person name="Hettich R.L."/>
            <person name="Lynd L.R."/>
        </authorList>
    </citation>
    <scope>NUCLEOTIDE SEQUENCE [LARGE SCALE GENOMIC DNA]</scope>
    <source>
        <strain evidence="3">DSM 8691 / JW/SL-YS485</strain>
    </source>
</reference>
<dbReference type="AlphaFoldDB" id="I3VTM1"/>
<dbReference type="RefSeq" id="WP_014757770.1">
    <property type="nucleotide sequence ID" value="NC_017992.1"/>
</dbReference>
<gene>
    <name evidence="2" type="ordered locus">Tsac_0846</name>
</gene>
<dbReference type="PANTHER" id="PTHR34504">
    <property type="entry name" value="ANTITOXIN HICB"/>
    <property type="match status" value="1"/>
</dbReference>
<dbReference type="Pfam" id="PF15919">
    <property type="entry name" value="HicB_lk_antitox"/>
    <property type="match status" value="1"/>
</dbReference>
<name>I3VTM1_THESW</name>
<sequence length="104" mass="11690">MDRYIFPAVFESDGNGGYTVIFPDLPGCITEGDTLDEALYMAKDALELYIYNLEDDNETIPTPTAPEKIKVPKGDFINLIEVYMPPVRDEMANKSVNKTITIPR</sequence>
<feature type="domain" description="HicB-like antitoxin of toxin-antitoxin system" evidence="1">
    <location>
        <begin position="6"/>
        <end position="103"/>
    </location>
</feature>
<dbReference type="BioCyc" id="TSAC1094508:GLMA-855-MONOMER"/>
<dbReference type="EMBL" id="CP003184">
    <property type="protein sequence ID" value="AFK85866.1"/>
    <property type="molecule type" value="Genomic_DNA"/>
</dbReference>
<dbReference type="Proteomes" id="UP000006178">
    <property type="component" value="Chromosome"/>
</dbReference>
<dbReference type="PATRIC" id="fig|1094508.3.peg.854"/>
<keyword evidence="3" id="KW-1185">Reference proteome</keyword>
<evidence type="ECO:0000313" key="2">
    <source>
        <dbReference type="EMBL" id="AFK85866.1"/>
    </source>
</evidence>
<dbReference type="InterPro" id="IPR031807">
    <property type="entry name" value="HicB-like"/>
</dbReference>
<dbReference type="SUPFAM" id="SSF143100">
    <property type="entry name" value="TTHA1013/TTHA0281-like"/>
    <property type="match status" value="1"/>
</dbReference>
<dbReference type="PANTHER" id="PTHR34504:SF4">
    <property type="entry name" value="ANTITOXIN HICB"/>
    <property type="match status" value="1"/>
</dbReference>
<dbReference type="eggNOG" id="COG1598">
    <property type="taxonomic scope" value="Bacteria"/>
</dbReference>
<accession>I3VTM1</accession>
<evidence type="ECO:0000259" key="1">
    <source>
        <dbReference type="Pfam" id="PF15919"/>
    </source>
</evidence>
<organism evidence="2 3">
    <name type="scientific">Thermoanaerobacterium saccharolyticum (strain DSM 8691 / JW/SL-YS485)</name>
    <dbReference type="NCBI Taxonomy" id="1094508"/>
    <lineage>
        <taxon>Bacteria</taxon>
        <taxon>Bacillati</taxon>
        <taxon>Bacillota</taxon>
        <taxon>Clostridia</taxon>
        <taxon>Thermoanaerobacterales</taxon>
        <taxon>Thermoanaerobacteraceae</taxon>
        <taxon>Thermoanaerobacterium</taxon>
    </lineage>
</organism>
<dbReference type="InterPro" id="IPR035069">
    <property type="entry name" value="TTHA1013/TTHA0281-like"/>
</dbReference>
<dbReference type="InterPro" id="IPR051404">
    <property type="entry name" value="TA_system_antitoxin"/>
</dbReference>
<dbReference type="KEGG" id="tsh:Tsac_0846"/>
<protein>
    <submittedName>
        <fullName evidence="2">Uncharacterized protein family UPF0150</fullName>
    </submittedName>
</protein>